<evidence type="ECO:0000256" key="6">
    <source>
        <dbReference type="ARBA" id="ARBA00022989"/>
    </source>
</evidence>
<proteinExistence type="inferred from homology"/>
<evidence type="ECO:0000256" key="1">
    <source>
        <dbReference type="ARBA" id="ARBA00004128"/>
    </source>
</evidence>
<accession>A0A9Q0GKB1</accession>
<dbReference type="InterPro" id="IPR008217">
    <property type="entry name" value="Ccc1_fam"/>
</dbReference>
<feature type="transmembrane region" description="Helical" evidence="9">
    <location>
        <begin position="246"/>
        <end position="264"/>
    </location>
</feature>
<feature type="transmembrane region" description="Helical" evidence="9">
    <location>
        <begin position="185"/>
        <end position="209"/>
    </location>
</feature>
<comment type="function">
    <text evidence="9">Vacuolar Fe(2+) uptake transporter.</text>
</comment>
<comment type="caution">
    <text evidence="11">The sequence shown here is derived from an EMBL/GenBank/DDBJ whole genome shotgun (WGS) entry which is preliminary data.</text>
</comment>
<keyword evidence="9" id="KW-0813">Transport</keyword>
<gene>
    <name evidence="11" type="ORF">NE237_022057</name>
</gene>
<comment type="similarity">
    <text evidence="2 9">Belongs to the CCC1 family.</text>
</comment>
<evidence type="ECO:0000256" key="4">
    <source>
        <dbReference type="ARBA" id="ARBA00022554"/>
    </source>
</evidence>
<keyword evidence="9" id="KW-0406">Ion transport</keyword>
<dbReference type="PANTHER" id="PTHR31851">
    <property type="entry name" value="FE(2+)/MN(2+) TRANSPORTER PCL1"/>
    <property type="match status" value="1"/>
</dbReference>
<dbReference type="Proteomes" id="UP001141806">
    <property type="component" value="Unassembled WGS sequence"/>
</dbReference>
<feature type="region of interest" description="Disordered" evidence="10">
    <location>
        <begin position="60"/>
        <end position="86"/>
    </location>
</feature>
<evidence type="ECO:0000256" key="8">
    <source>
        <dbReference type="ARBA" id="ARBA00044464"/>
    </source>
</evidence>
<feature type="transmembrane region" description="Helical" evidence="9">
    <location>
        <begin position="215"/>
        <end position="234"/>
    </location>
</feature>
<dbReference type="EMBL" id="JAMYWD010001578">
    <property type="protein sequence ID" value="KAJ4942644.1"/>
    <property type="molecule type" value="Genomic_DNA"/>
</dbReference>
<comment type="subcellular location">
    <subcellularLocation>
        <location evidence="1 9">Vacuole membrane</location>
        <topology evidence="1 9">Multi-pass membrane protein</topology>
    </subcellularLocation>
</comment>
<dbReference type="GO" id="GO:0005774">
    <property type="term" value="C:vacuolar membrane"/>
    <property type="evidence" value="ECO:0007669"/>
    <property type="project" value="UniProtKB-SubCell"/>
</dbReference>
<evidence type="ECO:0000256" key="5">
    <source>
        <dbReference type="ARBA" id="ARBA00022692"/>
    </source>
</evidence>
<feature type="transmembrane region" description="Helical" evidence="9">
    <location>
        <begin position="141"/>
        <end position="164"/>
    </location>
</feature>
<protein>
    <recommendedName>
        <fullName evidence="9">Vacuolar iron transporter</fullName>
    </recommendedName>
</protein>
<organism evidence="11 12">
    <name type="scientific">Protea cynaroides</name>
    <dbReference type="NCBI Taxonomy" id="273540"/>
    <lineage>
        <taxon>Eukaryota</taxon>
        <taxon>Viridiplantae</taxon>
        <taxon>Streptophyta</taxon>
        <taxon>Embryophyta</taxon>
        <taxon>Tracheophyta</taxon>
        <taxon>Spermatophyta</taxon>
        <taxon>Magnoliopsida</taxon>
        <taxon>Proteales</taxon>
        <taxon>Proteaceae</taxon>
        <taxon>Protea</taxon>
    </lineage>
</organism>
<reference evidence="11" key="1">
    <citation type="journal article" date="2023" name="Plant J.">
        <title>The genome of the king protea, Protea cynaroides.</title>
        <authorList>
            <person name="Chang J."/>
            <person name="Duong T.A."/>
            <person name="Schoeman C."/>
            <person name="Ma X."/>
            <person name="Roodt D."/>
            <person name="Barker N."/>
            <person name="Li Z."/>
            <person name="Van de Peer Y."/>
            <person name="Mizrachi E."/>
        </authorList>
    </citation>
    <scope>NUCLEOTIDE SEQUENCE</scope>
    <source>
        <tissue evidence="11">Young leaves</tissue>
    </source>
</reference>
<keyword evidence="3" id="KW-0410">Iron transport</keyword>
<keyword evidence="5 9" id="KW-0812">Transmembrane</keyword>
<keyword evidence="12" id="KW-1185">Reference proteome</keyword>
<comment type="caution">
    <text evidence="9">Lacks conserved residue(s) required for the propagation of feature annotation.</text>
</comment>
<dbReference type="AlphaFoldDB" id="A0A9Q0GKB1"/>
<evidence type="ECO:0000256" key="10">
    <source>
        <dbReference type="SAM" id="MobiDB-lite"/>
    </source>
</evidence>
<dbReference type="GO" id="GO:0140315">
    <property type="term" value="F:iron ion sequestering activity"/>
    <property type="evidence" value="ECO:0007669"/>
    <property type="project" value="UniProtKB-UniRule"/>
</dbReference>
<name>A0A9Q0GKB1_9MAGN</name>
<dbReference type="Pfam" id="PF01988">
    <property type="entry name" value="VIT1"/>
    <property type="match status" value="1"/>
</dbReference>
<evidence type="ECO:0000256" key="9">
    <source>
        <dbReference type="RuleBase" id="RU369115"/>
    </source>
</evidence>
<evidence type="ECO:0000256" key="3">
    <source>
        <dbReference type="ARBA" id="ARBA00022496"/>
    </source>
</evidence>
<dbReference type="GO" id="GO:0005381">
    <property type="term" value="F:iron ion transmembrane transporter activity"/>
    <property type="evidence" value="ECO:0007669"/>
    <property type="project" value="UniProtKB-UniRule"/>
</dbReference>
<evidence type="ECO:0000313" key="11">
    <source>
        <dbReference type="EMBL" id="KAJ4942644.1"/>
    </source>
</evidence>
<dbReference type="GO" id="GO:0005384">
    <property type="term" value="F:manganese ion transmembrane transporter activity"/>
    <property type="evidence" value="ECO:0007669"/>
    <property type="project" value="InterPro"/>
</dbReference>
<evidence type="ECO:0000256" key="2">
    <source>
        <dbReference type="ARBA" id="ARBA00007049"/>
    </source>
</evidence>
<dbReference type="GO" id="GO:0030026">
    <property type="term" value="P:intracellular manganese ion homeostasis"/>
    <property type="evidence" value="ECO:0007669"/>
    <property type="project" value="InterPro"/>
</dbReference>
<sequence length="289" mass="32260">MSSREEKEIKLALNAELDTGASKVRLFILSSSALHLLQHPTFLPPVNVLTHLVHFAGSPRVEGDEERGESSGGNYGGDDPDLPRMDEGRQSLSREVLIPSNRINPSTKFSQNAYWWFRFFVALTDELISMSTMIMRFEVDIVITTYIIIYYVAQLMVESCRIGISEYVTGHYKREETRVLPPRPIKLAAVSTLGFCFGGSISPLAGSFIPIEKVRIGVVVGFTSIALILSTIGGARMGRLPIRGSILRIFFSGLFTMCITYGVICRITLQIQINFIHNKSHMECKIHLS</sequence>
<evidence type="ECO:0000256" key="7">
    <source>
        <dbReference type="ARBA" id="ARBA00023136"/>
    </source>
</evidence>
<keyword evidence="7 9" id="KW-0472">Membrane</keyword>
<comment type="catalytic activity">
    <reaction evidence="8">
        <text>Fe(2+)(in) = Fe(2+)(out)</text>
        <dbReference type="Rhea" id="RHEA:28486"/>
        <dbReference type="ChEBI" id="CHEBI:29033"/>
    </reaction>
    <physiologicalReaction direction="left-to-right" evidence="8">
        <dbReference type="Rhea" id="RHEA:28487"/>
    </physiologicalReaction>
</comment>
<keyword evidence="6 9" id="KW-1133">Transmembrane helix</keyword>
<keyword evidence="4 9" id="KW-0926">Vacuole</keyword>
<keyword evidence="3" id="KW-0408">Iron</keyword>
<evidence type="ECO:0000313" key="12">
    <source>
        <dbReference type="Proteomes" id="UP001141806"/>
    </source>
</evidence>